<feature type="transmembrane region" description="Helical" evidence="1">
    <location>
        <begin position="112"/>
        <end position="131"/>
    </location>
</feature>
<dbReference type="InterPro" id="IPR032809">
    <property type="entry name" value="Put_HupE_UreJ"/>
</dbReference>
<comment type="caution">
    <text evidence="2">The sequence shown here is derived from an EMBL/GenBank/DDBJ whole genome shotgun (WGS) entry which is preliminary data.</text>
</comment>
<proteinExistence type="predicted"/>
<dbReference type="Pfam" id="PF13795">
    <property type="entry name" value="HupE_UreJ_2"/>
    <property type="match status" value="1"/>
</dbReference>
<dbReference type="RefSeq" id="WP_386821525.1">
    <property type="nucleotide sequence ID" value="NZ_JBHUIT010000034.1"/>
</dbReference>
<feature type="transmembrane region" description="Helical" evidence="1">
    <location>
        <begin position="81"/>
        <end position="100"/>
    </location>
</feature>
<keyword evidence="1" id="KW-0472">Membrane</keyword>
<reference evidence="3" key="1">
    <citation type="journal article" date="2019" name="Int. J. Syst. Evol. Microbiol.">
        <title>The Global Catalogue of Microorganisms (GCM) 10K type strain sequencing project: providing services to taxonomists for standard genome sequencing and annotation.</title>
        <authorList>
            <consortium name="The Broad Institute Genomics Platform"/>
            <consortium name="The Broad Institute Genome Sequencing Center for Infectious Disease"/>
            <person name="Wu L."/>
            <person name="Ma J."/>
        </authorList>
    </citation>
    <scope>NUCLEOTIDE SEQUENCE [LARGE SCALE GENOMIC DNA]</scope>
    <source>
        <strain evidence="3">CGMCC 4.7106</strain>
    </source>
</reference>
<keyword evidence="3" id="KW-1185">Reference proteome</keyword>
<feature type="transmembrane region" description="Helical" evidence="1">
    <location>
        <begin position="175"/>
        <end position="193"/>
    </location>
</feature>
<keyword evidence="1" id="KW-1133">Transmembrane helix</keyword>
<organism evidence="2 3">
    <name type="scientific">Luteolibacter algae</name>
    <dbReference type="NCBI Taxonomy" id="454151"/>
    <lineage>
        <taxon>Bacteria</taxon>
        <taxon>Pseudomonadati</taxon>
        <taxon>Verrucomicrobiota</taxon>
        <taxon>Verrucomicrobiia</taxon>
        <taxon>Verrucomicrobiales</taxon>
        <taxon>Verrucomicrobiaceae</taxon>
        <taxon>Luteolibacter</taxon>
    </lineage>
</organism>
<sequence>MNRIALLILIFASAGAIIPAYFASGFRHIFPEGPDHILFLLALFFLTKKAGDLLIQLTLFTLAHSLTLGLSLYGILALPEIFVETAIALSISYVALENLWKDSLSSGRSWMVFGSGLVHGLGFAHSFSHFRPDGKDFIPAIFSFNVGIEFGQIAVIGVAWLLTAAWRNDEKYRRIIAKPASCLIALSGIYWVVQAVAPA</sequence>
<gene>
    <name evidence="2" type="ORF">ACFSSA_15480</name>
</gene>
<evidence type="ECO:0000313" key="2">
    <source>
        <dbReference type="EMBL" id="MFD2258082.1"/>
    </source>
</evidence>
<accession>A0ABW5DAH7</accession>
<keyword evidence="1" id="KW-0812">Transmembrane</keyword>
<dbReference type="EMBL" id="JBHUIT010000034">
    <property type="protein sequence ID" value="MFD2258082.1"/>
    <property type="molecule type" value="Genomic_DNA"/>
</dbReference>
<name>A0ABW5DAH7_9BACT</name>
<evidence type="ECO:0000256" key="1">
    <source>
        <dbReference type="SAM" id="Phobius"/>
    </source>
</evidence>
<protein>
    <submittedName>
        <fullName evidence="2">HupE/UreJ family protein</fullName>
    </submittedName>
</protein>
<dbReference type="Proteomes" id="UP001597375">
    <property type="component" value="Unassembled WGS sequence"/>
</dbReference>
<feature type="transmembrane region" description="Helical" evidence="1">
    <location>
        <begin position="137"/>
        <end position="163"/>
    </location>
</feature>
<evidence type="ECO:0000313" key="3">
    <source>
        <dbReference type="Proteomes" id="UP001597375"/>
    </source>
</evidence>